<comment type="caution">
    <text evidence="1">The sequence shown here is derived from an EMBL/GenBank/DDBJ whole genome shotgun (WGS) entry which is preliminary data.</text>
</comment>
<sequence length="135" mass="15939">MLLDGVKSSIQYNTNTKLSSKEIFDFLREYIERLGELISILESEFEIEGFERNESISIIEVENELKRKGYYPAEFKLALISKSQVKDMQDQKINMFRPVSSISVASLQEFFHKFLDMYVSCINPRYLENIRIFMN</sequence>
<dbReference type="VEuPathDB" id="MicrosporidiaDB:CWI38_0170p0030"/>
<keyword evidence="2" id="KW-1185">Reference proteome</keyword>
<organism evidence="1 2">
    <name type="scientific">Hamiltosporidium tvaerminnensis</name>
    <dbReference type="NCBI Taxonomy" id="1176355"/>
    <lineage>
        <taxon>Eukaryota</taxon>
        <taxon>Fungi</taxon>
        <taxon>Fungi incertae sedis</taxon>
        <taxon>Microsporidia</taxon>
        <taxon>Dubosqiidae</taxon>
        <taxon>Hamiltosporidium</taxon>
    </lineage>
</organism>
<gene>
    <name evidence="1" type="ORF">CWI38_0170p0030</name>
</gene>
<dbReference type="EMBL" id="PITK01000170">
    <property type="protein sequence ID" value="TBU19929.1"/>
    <property type="molecule type" value="Genomic_DNA"/>
</dbReference>
<reference evidence="1 2" key="1">
    <citation type="submission" date="2017-12" db="EMBL/GenBank/DDBJ databases">
        <authorList>
            <person name="Pombert J.-F."/>
            <person name="Haag K.L."/>
            <person name="Ebert D."/>
        </authorList>
    </citation>
    <scope>NUCLEOTIDE SEQUENCE [LARGE SCALE GENOMIC DNA]</scope>
    <source>
        <strain evidence="1">IL-G-3</strain>
    </source>
</reference>
<proteinExistence type="predicted"/>
<name>A0A4Q9M025_9MICR</name>
<evidence type="ECO:0000313" key="2">
    <source>
        <dbReference type="Proteomes" id="UP000292282"/>
    </source>
</evidence>
<evidence type="ECO:0000313" key="1">
    <source>
        <dbReference type="EMBL" id="TBU19929.1"/>
    </source>
</evidence>
<protein>
    <submittedName>
        <fullName evidence="1">Uncharacterized protein</fullName>
    </submittedName>
</protein>
<accession>A0A4Q9M025</accession>
<dbReference type="Proteomes" id="UP000292282">
    <property type="component" value="Unassembled WGS sequence"/>
</dbReference>
<dbReference type="AlphaFoldDB" id="A0A4Q9M025"/>